<dbReference type="InterPro" id="IPR036249">
    <property type="entry name" value="Thioredoxin-like_sf"/>
</dbReference>
<dbReference type="InterPro" id="IPR009060">
    <property type="entry name" value="UBA-like_sf"/>
</dbReference>
<evidence type="ECO:0000259" key="3">
    <source>
        <dbReference type="PROSITE" id="PS50033"/>
    </source>
</evidence>
<dbReference type="EMBL" id="ML978721">
    <property type="protein sequence ID" value="KAF2087113.1"/>
    <property type="molecule type" value="Genomic_DNA"/>
</dbReference>
<accession>A0A9P4HWC6</accession>
<dbReference type="CDD" id="cd01767">
    <property type="entry name" value="UBX"/>
    <property type="match status" value="1"/>
</dbReference>
<name>A0A9P4HWC6_9PEZI</name>
<dbReference type="GO" id="GO:0036503">
    <property type="term" value="P:ERAD pathway"/>
    <property type="evidence" value="ECO:0007669"/>
    <property type="project" value="TreeGrafter"/>
</dbReference>
<keyword evidence="5" id="KW-1185">Reference proteome</keyword>
<evidence type="ECO:0000313" key="4">
    <source>
        <dbReference type="EMBL" id="KAF2087113.1"/>
    </source>
</evidence>
<feature type="region of interest" description="Disordered" evidence="2">
    <location>
        <begin position="60"/>
        <end position="89"/>
    </location>
</feature>
<keyword evidence="1" id="KW-0175">Coiled coil</keyword>
<dbReference type="PANTHER" id="PTHR23322:SF1">
    <property type="entry name" value="FAS-ASSOCIATED FACTOR 2"/>
    <property type="match status" value="1"/>
</dbReference>
<dbReference type="InterPro" id="IPR006577">
    <property type="entry name" value="UAS"/>
</dbReference>
<dbReference type="AlphaFoldDB" id="A0A9P4HWC6"/>
<protein>
    <submittedName>
        <fullName evidence="4">UBX domain protein</fullName>
    </submittedName>
</protein>
<dbReference type="OrthoDB" id="1026733at2759"/>
<dbReference type="InterPro" id="IPR050730">
    <property type="entry name" value="UBX_domain-protein"/>
</dbReference>
<evidence type="ECO:0000313" key="5">
    <source>
        <dbReference type="Proteomes" id="UP000799776"/>
    </source>
</evidence>
<dbReference type="InterPro" id="IPR029071">
    <property type="entry name" value="Ubiquitin-like_domsf"/>
</dbReference>
<dbReference type="GO" id="GO:0005783">
    <property type="term" value="C:endoplasmic reticulum"/>
    <property type="evidence" value="ECO:0007669"/>
    <property type="project" value="TreeGrafter"/>
</dbReference>
<dbReference type="InterPro" id="IPR001012">
    <property type="entry name" value="UBX_dom"/>
</dbReference>
<dbReference type="CDD" id="cd14273">
    <property type="entry name" value="UBA_TAP-C_like"/>
    <property type="match status" value="1"/>
</dbReference>
<dbReference type="SMART" id="SM00166">
    <property type="entry name" value="UBX"/>
    <property type="match status" value="1"/>
</dbReference>
<feature type="compositionally biased region" description="Basic and acidic residues" evidence="2">
    <location>
        <begin position="329"/>
        <end position="361"/>
    </location>
</feature>
<dbReference type="SUPFAM" id="SSF54236">
    <property type="entry name" value="Ubiquitin-like"/>
    <property type="match status" value="1"/>
</dbReference>
<dbReference type="GO" id="GO:0043130">
    <property type="term" value="F:ubiquitin binding"/>
    <property type="evidence" value="ECO:0007669"/>
    <property type="project" value="TreeGrafter"/>
</dbReference>
<dbReference type="Gene3D" id="1.10.8.10">
    <property type="entry name" value="DNA helicase RuvA subunit, C-terminal domain"/>
    <property type="match status" value="1"/>
</dbReference>
<dbReference type="PROSITE" id="PS50033">
    <property type="entry name" value="UBX"/>
    <property type="match status" value="1"/>
</dbReference>
<dbReference type="Pfam" id="PF00789">
    <property type="entry name" value="UBX"/>
    <property type="match status" value="1"/>
</dbReference>
<dbReference type="PANTHER" id="PTHR23322">
    <property type="entry name" value="FAS-ASSOCIATED PROTEIN"/>
    <property type="match status" value="1"/>
</dbReference>
<dbReference type="Gene3D" id="3.10.20.90">
    <property type="entry name" value="Phosphatidylinositol 3-kinase Catalytic Subunit, Chain A, domain 1"/>
    <property type="match status" value="1"/>
</dbReference>
<dbReference type="SUPFAM" id="SSF46934">
    <property type="entry name" value="UBA-like"/>
    <property type="match status" value="1"/>
</dbReference>
<gene>
    <name evidence="4" type="ORF">K490DRAFT_42621</name>
</gene>
<dbReference type="Gene3D" id="3.40.30.10">
    <property type="entry name" value="Glutaredoxin"/>
    <property type="match status" value="1"/>
</dbReference>
<dbReference type="SMART" id="SM00594">
    <property type="entry name" value="UAS"/>
    <property type="match status" value="1"/>
</dbReference>
<evidence type="ECO:0000256" key="2">
    <source>
        <dbReference type="SAM" id="MobiDB-lite"/>
    </source>
</evidence>
<sequence length="492" mass="55272">MSTPIPDIGQLTEDQQLALQQYTAVTDQATDAAIPLLQRCQWNVQIAIARFFDGEPAEPTLANGFSPRSSSSRSRRALEPAPRVVPQPEGQVTRQAPLILQLLSLPLSFAYGLFSRVLGLFTYLFPFLSRLFAARTASHVRQRDTSGRRPLNPRDTAARFIREFEEEYGDHGLPFVEGGYAQAFDQAKKDLKFLLVILVSPEHDDTSSFIKETLLSREVVEMIKSPANNIILWAGNVQDAEAYQVSSALNCTKFPFASVIVHTPSVSSTAMSVVARIVGPTPPTSFMSKVQTAIAQNSEPLNRTRAVRAEQQATRDLREAQNSAYERSLAQDRERARLRREAEEARERADREEREREEAAAKHAQNLEQWKRWRASRISPEPGADASDIVRISLRMPSGERIVRKFDATAEIEELYAFVECYDVLQEGGVSASEAKPPTGYNHEYKFQLVSPMPREAYELEKAGTIKERIGRSGNLIVERTDLESEDEDEDE</sequence>
<feature type="region of interest" description="Disordered" evidence="2">
    <location>
        <begin position="297"/>
        <end position="363"/>
    </location>
</feature>
<proteinExistence type="predicted"/>
<dbReference type="Proteomes" id="UP000799776">
    <property type="component" value="Unassembled WGS sequence"/>
</dbReference>
<dbReference type="Pfam" id="PF14555">
    <property type="entry name" value="UBA_4"/>
    <property type="match status" value="1"/>
</dbReference>
<reference evidence="4" key="1">
    <citation type="journal article" date="2020" name="Stud. Mycol.">
        <title>101 Dothideomycetes genomes: a test case for predicting lifestyles and emergence of pathogens.</title>
        <authorList>
            <person name="Haridas S."/>
            <person name="Albert R."/>
            <person name="Binder M."/>
            <person name="Bloem J."/>
            <person name="Labutti K."/>
            <person name="Salamov A."/>
            <person name="Andreopoulos B."/>
            <person name="Baker S."/>
            <person name="Barry K."/>
            <person name="Bills G."/>
            <person name="Bluhm B."/>
            <person name="Cannon C."/>
            <person name="Castanera R."/>
            <person name="Culley D."/>
            <person name="Daum C."/>
            <person name="Ezra D."/>
            <person name="Gonzalez J."/>
            <person name="Henrissat B."/>
            <person name="Kuo A."/>
            <person name="Liang C."/>
            <person name="Lipzen A."/>
            <person name="Lutzoni F."/>
            <person name="Magnuson J."/>
            <person name="Mondo S."/>
            <person name="Nolan M."/>
            <person name="Ohm R."/>
            <person name="Pangilinan J."/>
            <person name="Park H.-J."/>
            <person name="Ramirez L."/>
            <person name="Alfaro M."/>
            <person name="Sun H."/>
            <person name="Tritt A."/>
            <person name="Yoshinaga Y."/>
            <person name="Zwiers L.-H."/>
            <person name="Turgeon B."/>
            <person name="Goodwin S."/>
            <person name="Spatafora J."/>
            <person name="Crous P."/>
            <person name="Grigoriev I."/>
        </authorList>
    </citation>
    <scope>NUCLEOTIDE SEQUENCE</scope>
    <source>
        <strain evidence="4">CBS 121410</strain>
    </source>
</reference>
<feature type="domain" description="UBX" evidence="3">
    <location>
        <begin position="385"/>
        <end position="455"/>
    </location>
</feature>
<dbReference type="SUPFAM" id="SSF52833">
    <property type="entry name" value="Thioredoxin-like"/>
    <property type="match status" value="1"/>
</dbReference>
<comment type="caution">
    <text evidence="4">The sequence shown here is derived from an EMBL/GenBank/DDBJ whole genome shotgun (WGS) entry which is preliminary data.</text>
</comment>
<organism evidence="4 5">
    <name type="scientific">Saccharata proteae CBS 121410</name>
    <dbReference type="NCBI Taxonomy" id="1314787"/>
    <lineage>
        <taxon>Eukaryota</taxon>
        <taxon>Fungi</taxon>
        <taxon>Dikarya</taxon>
        <taxon>Ascomycota</taxon>
        <taxon>Pezizomycotina</taxon>
        <taxon>Dothideomycetes</taxon>
        <taxon>Dothideomycetes incertae sedis</taxon>
        <taxon>Botryosphaeriales</taxon>
        <taxon>Saccharataceae</taxon>
        <taxon>Saccharata</taxon>
    </lineage>
</organism>
<evidence type="ECO:0000256" key="1">
    <source>
        <dbReference type="ARBA" id="ARBA00023054"/>
    </source>
</evidence>